<dbReference type="PROSITE" id="PS00888">
    <property type="entry name" value="CNMP_BINDING_1"/>
    <property type="match status" value="1"/>
</dbReference>
<dbReference type="EMBL" id="CAMPGE010000100">
    <property type="protein sequence ID" value="CAI2358823.1"/>
    <property type="molecule type" value="Genomic_DNA"/>
</dbReference>
<dbReference type="AlphaFoldDB" id="A0AAD1U3W4"/>
<feature type="domain" description="Cyclic nucleotide-binding" evidence="2">
    <location>
        <begin position="170"/>
        <end position="214"/>
    </location>
</feature>
<reference evidence="3" key="1">
    <citation type="submission" date="2023-07" db="EMBL/GenBank/DDBJ databases">
        <authorList>
            <consortium name="AG Swart"/>
            <person name="Singh M."/>
            <person name="Singh A."/>
            <person name="Seah K."/>
            <person name="Emmerich C."/>
        </authorList>
    </citation>
    <scope>NUCLEOTIDE SEQUENCE</scope>
    <source>
        <strain evidence="3">DP1</strain>
    </source>
</reference>
<dbReference type="GO" id="GO:0034236">
    <property type="term" value="F:protein kinase A catalytic subunit binding"/>
    <property type="evidence" value="ECO:0007669"/>
    <property type="project" value="TreeGrafter"/>
</dbReference>
<feature type="region of interest" description="Disordered" evidence="1">
    <location>
        <begin position="972"/>
        <end position="1017"/>
    </location>
</feature>
<feature type="region of interest" description="Disordered" evidence="1">
    <location>
        <begin position="500"/>
        <end position="532"/>
    </location>
</feature>
<dbReference type="InterPro" id="IPR050503">
    <property type="entry name" value="cAMP-dep_PK_reg_su-like"/>
</dbReference>
<dbReference type="PROSITE" id="PS50042">
    <property type="entry name" value="CNMP_BINDING_3"/>
    <property type="match status" value="3"/>
</dbReference>
<dbReference type="InterPro" id="IPR018488">
    <property type="entry name" value="cNMP-bd_CS"/>
</dbReference>
<dbReference type="GO" id="GO:0030552">
    <property type="term" value="F:cAMP binding"/>
    <property type="evidence" value="ECO:0007669"/>
    <property type="project" value="TreeGrafter"/>
</dbReference>
<dbReference type="GO" id="GO:0005829">
    <property type="term" value="C:cytosol"/>
    <property type="evidence" value="ECO:0007669"/>
    <property type="project" value="TreeGrafter"/>
</dbReference>
<feature type="domain" description="Cyclic nucleotide-binding" evidence="2">
    <location>
        <begin position="17"/>
        <end position="43"/>
    </location>
</feature>
<keyword evidence="4" id="KW-1185">Reference proteome</keyword>
<comment type="caution">
    <text evidence="3">The sequence shown here is derived from an EMBL/GenBank/DDBJ whole genome shotgun (WGS) entry which is preliminary data.</text>
</comment>
<dbReference type="SUPFAM" id="SSF51206">
    <property type="entry name" value="cAMP-binding domain-like"/>
    <property type="match status" value="2"/>
</dbReference>
<dbReference type="PROSITE" id="PS00889">
    <property type="entry name" value="CNMP_BINDING_2"/>
    <property type="match status" value="1"/>
</dbReference>
<name>A0AAD1U3W4_EUPCR</name>
<evidence type="ECO:0000259" key="2">
    <source>
        <dbReference type="PROSITE" id="PS50042"/>
    </source>
</evidence>
<dbReference type="InterPro" id="IPR014710">
    <property type="entry name" value="RmlC-like_jellyroll"/>
</dbReference>
<evidence type="ECO:0000313" key="3">
    <source>
        <dbReference type="EMBL" id="CAI2358823.1"/>
    </source>
</evidence>
<protein>
    <recommendedName>
        <fullName evidence="2">Cyclic nucleotide-binding domain-containing protein</fullName>
    </recommendedName>
</protein>
<dbReference type="GO" id="GO:0005952">
    <property type="term" value="C:cAMP-dependent protein kinase complex"/>
    <property type="evidence" value="ECO:0007669"/>
    <property type="project" value="InterPro"/>
</dbReference>
<feature type="domain" description="Cyclic nucleotide-binding" evidence="2">
    <location>
        <begin position="257"/>
        <end position="280"/>
    </location>
</feature>
<dbReference type="PANTHER" id="PTHR11635">
    <property type="entry name" value="CAMP-DEPENDENT PROTEIN KINASE REGULATORY CHAIN"/>
    <property type="match status" value="1"/>
</dbReference>
<dbReference type="PANTHER" id="PTHR11635:SF152">
    <property type="entry name" value="CAMP-DEPENDENT PROTEIN KINASE TYPE I REGULATORY SUBUNIT-RELATED"/>
    <property type="match status" value="1"/>
</dbReference>
<sequence length="1140" mass="130517">MESKPSLTDLKISNIALKAGEYVIRQGDYGDTYYMILKGKTSVHINMLKSYEWVCNPEDTTPTKVLRQDLKDFSTAFYDFIDNYEHIAEGKEKQKFMHEIRHYFPGIIKLQTAEKSGKEYYIDSTIFPEHEKSFKKDLRAKSFTRCMISCEPRSSKPIKRKIKLMVSTKVAEIDSGGSFGELALLHNKPRAASIITMEDSHFATMNRDFYKVLMILKRRENDLAVQFLEKFRYIKPLTYQTKVKLSYFCKEIDCVIGQDIFKEGDPATKIYFIKSGEFEIQKNMYICKDSNKSGQVLKFSQIWSKALTKKQSSNLLEMINERTQICFTEDPEQMENLKFKAKDATCHKIRVALRGGGEQFGIAGCYYQCPYRTYSVKCVSPAGVIYAIDANVLIQKVKESNKALKEIIMSNINLVERSIQNFAKVKKAEIPEQYFKNKLADQEGSSMYDSTDMIPQMPQNLKQISTFVEDNSSRNVIPSKNQNSGSLTKLKSLSPNLPKVAEYSEARSQVSEESERRIHTMDSKDASDTSTKSIPRIRHSNIEMSENELNFLIHNYRSSNKRKDSISRLHKNVKHMKNNLGFLNLSPLSKRKSKFSNKITTCRSDNPFLIDFESKQETSLVSESITSEGSYIIKINQNEEEIPRRISSVPKNISKLKHTTDIPEGVSKSPSQSNESHSKFGSKADQKSIKMDEKSDKDFKPDTILEKDNSNFSESEMEKPLSFDPHENTIRDSVDIPEELRDIVPIESMMVTSFSKINDLLEDSKDEREKWRTIAQPILIKKTTVHSNFRSSGSIKNFYKAPKMKTEIKQCLRGSKILLQASIGNRSRSPLFRNMGGTQRLFSPLQSASSKLIVRKRVKIKSPVPKFSRKISPVRNPKKQIHLGSLNDDLPAPPIKNLQKVKYDSVRTLPKGCLQSSKVPFKDWTSNGDASDSISQDSNRVIKVSKKILENAESKFKNPTREYYKISPEREFKPIRNQTKPVKKLPKILMPRPLISSPKLPRSPKSPKSPKSPRLLFPNYNQEENLRFSLFHQTQNSKPPISQQFPTSNSHNFLKSSISSRLKSNHQKFVCFSTSTKPRLPPSPSSPSLKTRLPLFKSKPQAKPKDKPEELDKNLGNGINMITHEADRQKCARFFMSDQS</sequence>
<feature type="region of interest" description="Disordered" evidence="1">
    <location>
        <begin position="1073"/>
        <end position="1116"/>
    </location>
</feature>
<feature type="compositionally biased region" description="Basic and acidic residues" evidence="1">
    <location>
        <begin position="513"/>
        <end position="527"/>
    </location>
</feature>
<feature type="compositionally biased region" description="Low complexity" evidence="1">
    <location>
        <begin position="1086"/>
        <end position="1095"/>
    </location>
</feature>
<dbReference type="InterPro" id="IPR000595">
    <property type="entry name" value="cNMP-bd_dom"/>
</dbReference>
<dbReference type="Gene3D" id="2.60.120.10">
    <property type="entry name" value="Jelly Rolls"/>
    <property type="match status" value="2"/>
</dbReference>
<feature type="compositionally biased region" description="Basic and acidic residues" evidence="1">
    <location>
        <begin position="1103"/>
        <end position="1113"/>
    </location>
</feature>
<organism evidence="3 4">
    <name type="scientific">Euplotes crassus</name>
    <dbReference type="NCBI Taxonomy" id="5936"/>
    <lineage>
        <taxon>Eukaryota</taxon>
        <taxon>Sar</taxon>
        <taxon>Alveolata</taxon>
        <taxon>Ciliophora</taxon>
        <taxon>Intramacronucleata</taxon>
        <taxon>Spirotrichea</taxon>
        <taxon>Hypotrichia</taxon>
        <taxon>Euplotida</taxon>
        <taxon>Euplotidae</taxon>
        <taxon>Moneuplotes</taxon>
    </lineage>
</organism>
<feature type="compositionally biased region" description="Low complexity" evidence="1">
    <location>
        <begin position="991"/>
        <end position="1000"/>
    </location>
</feature>
<proteinExistence type="predicted"/>
<accession>A0AAD1U3W4</accession>
<feature type="compositionally biased region" description="Basic and acidic residues" evidence="1">
    <location>
        <begin position="676"/>
        <end position="709"/>
    </location>
</feature>
<feature type="compositionally biased region" description="Basic and acidic residues" evidence="1">
    <location>
        <begin position="716"/>
        <end position="729"/>
    </location>
</feature>
<dbReference type="PRINTS" id="PR00103">
    <property type="entry name" value="CAMPKINASE"/>
</dbReference>
<feature type="region of interest" description="Disordered" evidence="1">
    <location>
        <begin position="646"/>
        <end position="729"/>
    </location>
</feature>
<gene>
    <name evidence="3" type="ORF">ECRASSUSDP1_LOCUS106</name>
</gene>
<dbReference type="CDD" id="cd00038">
    <property type="entry name" value="CAP_ED"/>
    <property type="match status" value="1"/>
</dbReference>
<dbReference type="Proteomes" id="UP001295684">
    <property type="component" value="Unassembled WGS sequence"/>
</dbReference>
<evidence type="ECO:0000256" key="1">
    <source>
        <dbReference type="SAM" id="MobiDB-lite"/>
    </source>
</evidence>
<feature type="region of interest" description="Disordered" evidence="1">
    <location>
        <begin position="473"/>
        <end position="492"/>
    </location>
</feature>
<dbReference type="GO" id="GO:0004862">
    <property type="term" value="F:cAMP-dependent protein kinase inhibitor activity"/>
    <property type="evidence" value="ECO:0007669"/>
    <property type="project" value="TreeGrafter"/>
</dbReference>
<evidence type="ECO:0000313" key="4">
    <source>
        <dbReference type="Proteomes" id="UP001295684"/>
    </source>
</evidence>
<dbReference type="InterPro" id="IPR018490">
    <property type="entry name" value="cNMP-bd_dom_sf"/>
</dbReference>